<accession>A0A832LJ47</accession>
<keyword evidence="4" id="KW-0812">Transmembrane</keyword>
<evidence type="ECO:0000259" key="5">
    <source>
        <dbReference type="Pfam" id="PF00535"/>
    </source>
</evidence>
<name>A0A832LJ47_9BACT</name>
<keyword evidence="4" id="KW-1133">Transmembrane helix</keyword>
<keyword evidence="4" id="KW-0472">Membrane</keyword>
<dbReference type="PANTHER" id="PTHR43179">
    <property type="entry name" value="RHAMNOSYLTRANSFERASE WBBL"/>
    <property type="match status" value="1"/>
</dbReference>
<dbReference type="CDD" id="cd04186">
    <property type="entry name" value="GT_2_like_c"/>
    <property type="match status" value="1"/>
</dbReference>
<evidence type="ECO:0000256" key="2">
    <source>
        <dbReference type="ARBA" id="ARBA00022676"/>
    </source>
</evidence>
<evidence type="ECO:0000256" key="1">
    <source>
        <dbReference type="ARBA" id="ARBA00006739"/>
    </source>
</evidence>
<reference evidence="6" key="1">
    <citation type="journal article" date="2020" name="mSystems">
        <title>Genome- and Community-Level Interaction Insights into Carbon Utilization and Element Cycling Functions of Hydrothermarchaeota in Hydrothermal Sediment.</title>
        <authorList>
            <person name="Zhou Z."/>
            <person name="Liu Y."/>
            <person name="Xu W."/>
            <person name="Pan J."/>
            <person name="Luo Z.H."/>
            <person name="Li M."/>
        </authorList>
    </citation>
    <scope>NUCLEOTIDE SEQUENCE [LARGE SCALE GENOMIC DNA]</scope>
    <source>
        <strain evidence="6">SpSt-500</strain>
    </source>
</reference>
<evidence type="ECO:0000313" key="6">
    <source>
        <dbReference type="EMBL" id="HGT48959.1"/>
    </source>
</evidence>
<proteinExistence type="inferred from homology"/>
<dbReference type="SUPFAM" id="SSF53448">
    <property type="entry name" value="Nucleotide-diphospho-sugar transferases"/>
    <property type="match status" value="1"/>
</dbReference>
<dbReference type="GO" id="GO:0016757">
    <property type="term" value="F:glycosyltransferase activity"/>
    <property type="evidence" value="ECO:0007669"/>
    <property type="project" value="UniProtKB-KW"/>
</dbReference>
<dbReference type="InterPro" id="IPR029044">
    <property type="entry name" value="Nucleotide-diphossugar_trans"/>
</dbReference>
<organism evidence="6">
    <name type="scientific">Ignavibacterium album</name>
    <dbReference type="NCBI Taxonomy" id="591197"/>
    <lineage>
        <taxon>Bacteria</taxon>
        <taxon>Pseudomonadati</taxon>
        <taxon>Ignavibacteriota</taxon>
        <taxon>Ignavibacteria</taxon>
        <taxon>Ignavibacteriales</taxon>
        <taxon>Ignavibacteriaceae</taxon>
        <taxon>Ignavibacterium</taxon>
    </lineage>
</organism>
<evidence type="ECO:0000256" key="4">
    <source>
        <dbReference type="SAM" id="Phobius"/>
    </source>
</evidence>
<gene>
    <name evidence="6" type="ORF">ENS56_13060</name>
</gene>
<comment type="similarity">
    <text evidence="1">Belongs to the glycosyltransferase 2 family.</text>
</comment>
<protein>
    <submittedName>
        <fullName evidence="6">Glycosyltransferase family 2 protein</fullName>
    </submittedName>
</protein>
<sequence>MTTDQSISSKFLLSIIIINYNLEDEIEKCLFSLLGTLNRIEFLSDTFEIIIVDNNSPNKKLTELEKKFASDKIHFHYSDINLGFGKGCNLGASKAKGDYLLFLNPDTIVQEDIFTPIFNLFNSDNQIGIIAPKQQIRKPFFDFSAGFYPNIFYELLNLFGVGVFFEGFLMNLLTKFSSKNFIKVDWILGAAIFIKKNLFDEINGFDRDYFMFFEELDLCKRVVKKGYKIIYYHSIKINHIGSVSGKKNYFLYTVRTYASKKLFFEKHFNIPLKQILLLLLYLQLFSQIFIWMLLSPISKEKSKQKIKSFVYLIKHNLTNKIDIT</sequence>
<comment type="caution">
    <text evidence="6">The sequence shown here is derived from an EMBL/GenBank/DDBJ whole genome shotgun (WGS) entry which is preliminary data.</text>
</comment>
<keyword evidence="2" id="KW-0328">Glycosyltransferase</keyword>
<dbReference type="Pfam" id="PF00535">
    <property type="entry name" value="Glycos_transf_2"/>
    <property type="match status" value="1"/>
</dbReference>
<keyword evidence="3 6" id="KW-0808">Transferase</keyword>
<evidence type="ECO:0000256" key="3">
    <source>
        <dbReference type="ARBA" id="ARBA00022679"/>
    </source>
</evidence>
<dbReference type="Gene3D" id="3.90.550.10">
    <property type="entry name" value="Spore Coat Polysaccharide Biosynthesis Protein SpsA, Chain A"/>
    <property type="match status" value="1"/>
</dbReference>
<dbReference type="InterPro" id="IPR001173">
    <property type="entry name" value="Glyco_trans_2-like"/>
</dbReference>
<feature type="transmembrane region" description="Helical" evidence="4">
    <location>
        <begin position="275"/>
        <end position="294"/>
    </location>
</feature>
<feature type="transmembrane region" description="Helical" evidence="4">
    <location>
        <begin position="151"/>
        <end position="173"/>
    </location>
</feature>
<dbReference type="EMBL" id="DSVI01000020">
    <property type="protein sequence ID" value="HGT48959.1"/>
    <property type="molecule type" value="Genomic_DNA"/>
</dbReference>
<feature type="domain" description="Glycosyltransferase 2-like" evidence="5">
    <location>
        <begin position="14"/>
        <end position="134"/>
    </location>
</feature>
<dbReference type="PANTHER" id="PTHR43179:SF12">
    <property type="entry name" value="GALACTOFURANOSYLTRANSFERASE GLFT2"/>
    <property type="match status" value="1"/>
</dbReference>
<dbReference type="AlphaFoldDB" id="A0A832LJ47"/>